<dbReference type="HOGENOM" id="CLU_021164_0_0_1"/>
<gene>
    <name evidence="1" type="ORF">PILCRDRAFT_15370</name>
</gene>
<dbReference type="GO" id="GO:0019005">
    <property type="term" value="C:SCF ubiquitin ligase complex"/>
    <property type="evidence" value="ECO:0007669"/>
    <property type="project" value="TreeGrafter"/>
</dbReference>
<keyword evidence="2" id="KW-1185">Reference proteome</keyword>
<organism evidence="1 2">
    <name type="scientific">Piloderma croceum (strain F 1598)</name>
    <dbReference type="NCBI Taxonomy" id="765440"/>
    <lineage>
        <taxon>Eukaryota</taxon>
        <taxon>Fungi</taxon>
        <taxon>Dikarya</taxon>
        <taxon>Basidiomycota</taxon>
        <taxon>Agaricomycotina</taxon>
        <taxon>Agaricomycetes</taxon>
        <taxon>Agaricomycetidae</taxon>
        <taxon>Atheliales</taxon>
        <taxon>Atheliaceae</taxon>
        <taxon>Piloderma</taxon>
    </lineage>
</organism>
<protein>
    <recommendedName>
        <fullName evidence="3">F-box domain-containing protein</fullName>
    </recommendedName>
</protein>
<name>A0A0C3AHI3_PILCF</name>
<dbReference type="AlphaFoldDB" id="A0A0C3AHI3"/>
<evidence type="ECO:0008006" key="3">
    <source>
        <dbReference type="Google" id="ProtNLM"/>
    </source>
</evidence>
<evidence type="ECO:0000313" key="2">
    <source>
        <dbReference type="Proteomes" id="UP000054166"/>
    </source>
</evidence>
<dbReference type="GO" id="GO:0031146">
    <property type="term" value="P:SCF-dependent proteasomal ubiquitin-dependent protein catabolic process"/>
    <property type="evidence" value="ECO:0007669"/>
    <property type="project" value="TreeGrafter"/>
</dbReference>
<reference evidence="1 2" key="1">
    <citation type="submission" date="2014-04" db="EMBL/GenBank/DDBJ databases">
        <authorList>
            <consortium name="DOE Joint Genome Institute"/>
            <person name="Kuo A."/>
            <person name="Tarkka M."/>
            <person name="Buscot F."/>
            <person name="Kohler A."/>
            <person name="Nagy L.G."/>
            <person name="Floudas D."/>
            <person name="Copeland A."/>
            <person name="Barry K.W."/>
            <person name="Cichocki N."/>
            <person name="Veneault-Fourrey C."/>
            <person name="LaButti K."/>
            <person name="Lindquist E.A."/>
            <person name="Lipzen A."/>
            <person name="Lundell T."/>
            <person name="Morin E."/>
            <person name="Murat C."/>
            <person name="Sun H."/>
            <person name="Tunlid A."/>
            <person name="Henrissat B."/>
            <person name="Grigoriev I.V."/>
            <person name="Hibbett D.S."/>
            <person name="Martin F."/>
            <person name="Nordberg H.P."/>
            <person name="Cantor M.N."/>
            <person name="Hua S.X."/>
        </authorList>
    </citation>
    <scope>NUCLEOTIDE SEQUENCE [LARGE SCALE GENOMIC DNA]</scope>
    <source>
        <strain evidence="1 2">F 1598</strain>
    </source>
</reference>
<dbReference type="EMBL" id="KN833087">
    <property type="protein sequence ID" value="KIM73273.1"/>
    <property type="molecule type" value="Genomic_DNA"/>
</dbReference>
<accession>A0A0C3AHI3</accession>
<reference evidence="2" key="2">
    <citation type="submission" date="2015-01" db="EMBL/GenBank/DDBJ databases">
        <title>Evolutionary Origins and Diversification of the Mycorrhizal Mutualists.</title>
        <authorList>
            <consortium name="DOE Joint Genome Institute"/>
            <consortium name="Mycorrhizal Genomics Consortium"/>
            <person name="Kohler A."/>
            <person name="Kuo A."/>
            <person name="Nagy L.G."/>
            <person name="Floudas D."/>
            <person name="Copeland A."/>
            <person name="Barry K.W."/>
            <person name="Cichocki N."/>
            <person name="Veneault-Fourrey C."/>
            <person name="LaButti K."/>
            <person name="Lindquist E.A."/>
            <person name="Lipzen A."/>
            <person name="Lundell T."/>
            <person name="Morin E."/>
            <person name="Murat C."/>
            <person name="Riley R."/>
            <person name="Ohm R."/>
            <person name="Sun H."/>
            <person name="Tunlid A."/>
            <person name="Henrissat B."/>
            <person name="Grigoriev I.V."/>
            <person name="Hibbett D.S."/>
            <person name="Martin F."/>
        </authorList>
    </citation>
    <scope>NUCLEOTIDE SEQUENCE [LARGE SCALE GENOMIC DNA]</scope>
    <source>
        <strain evidence="2">F 1598</strain>
    </source>
</reference>
<evidence type="ECO:0000313" key="1">
    <source>
        <dbReference type="EMBL" id="KIM73273.1"/>
    </source>
</evidence>
<proteinExistence type="predicted"/>
<dbReference type="InterPro" id="IPR032675">
    <property type="entry name" value="LRR_dom_sf"/>
</dbReference>
<dbReference type="SUPFAM" id="SSF52047">
    <property type="entry name" value="RNI-like"/>
    <property type="match status" value="1"/>
</dbReference>
<dbReference type="PANTHER" id="PTHR13318">
    <property type="entry name" value="PARTNER OF PAIRED, ISOFORM B-RELATED"/>
    <property type="match status" value="1"/>
</dbReference>
<sequence>MHPCLQITEILSEIFASYDEDKENIRTLYSLALVCKMFHEPARDALWRFQRSFVTLVKMFPADVWVETEDRAVVRLLNTTASSPESSMADPSEISLLSPPNLWKKPATLTFKQPLTPSDWTGFQFYAKRMVHLSFGHYDWSVFGGQELSSSVFRAIESSLNLGHCDRPLLQNLSGLSFNQGFGGVSLRDICVFLGPRLKTLHLTISGSFDGLEVFAIAVKARCPTIEHLYISSHERSKRANSFLLDLICSLSSPRTISCEGVTCDSQTLKYLSSLPFLRSLTVRLPKRFAQESFLDSSSNIRPFLALQHLNISVASIADAGEFLQVTSRSSGLTSLSVTFDQIVPTPEQLRAVFTVIQRSSFRDTLTTFALVEEVELSQDSPPLHSLDAYTLSPLLQCRNLEHVTIHVPYGHAAIDNSLLREIAEAWPRLRDISLTSRYDARLWHSKINLQGLSYLAQHCHSLQSVSLQFDASLPATAMYPDKGICCESLTHLDVCHSHVTDPPAVATFLADIFPNLKLDHNFFIRTRSPSPRTAWDYFDDSLSDDDSPEYINMAEHWTDVVQMLEARKQELSQPPTNPNVRMQSLIYN</sequence>
<dbReference type="Gene3D" id="3.80.10.10">
    <property type="entry name" value="Ribonuclease Inhibitor"/>
    <property type="match status" value="1"/>
</dbReference>
<dbReference type="STRING" id="765440.A0A0C3AHI3"/>
<dbReference type="InParanoid" id="A0A0C3AHI3"/>
<dbReference type="OrthoDB" id="3347347at2759"/>
<dbReference type="Proteomes" id="UP000054166">
    <property type="component" value="Unassembled WGS sequence"/>
</dbReference>